<proteinExistence type="predicted"/>
<dbReference type="EMBL" id="JOJR01000264">
    <property type="protein sequence ID" value="RCN40834.1"/>
    <property type="molecule type" value="Genomic_DNA"/>
</dbReference>
<dbReference type="Gene3D" id="3.30.420.10">
    <property type="entry name" value="Ribonuclease H-like superfamily/Ribonuclease H"/>
    <property type="match status" value="1"/>
</dbReference>
<name>A0A368G8U4_ANCCA</name>
<evidence type="ECO:0000313" key="1">
    <source>
        <dbReference type="EMBL" id="RCN40834.1"/>
    </source>
</evidence>
<evidence type="ECO:0000313" key="2">
    <source>
        <dbReference type="Proteomes" id="UP000252519"/>
    </source>
</evidence>
<dbReference type="InterPro" id="IPR036397">
    <property type="entry name" value="RNaseH_sf"/>
</dbReference>
<gene>
    <name evidence="1" type="ORF">ANCCAN_13245</name>
</gene>
<dbReference type="OrthoDB" id="106945at2759"/>
<comment type="caution">
    <text evidence="1">The sequence shown here is derived from an EMBL/GenBank/DDBJ whole genome shotgun (WGS) entry which is preliminary data.</text>
</comment>
<sequence>MFSRRTFGGARQHRRPRVSFNENWLQEHCVYTVDWPACLTDCNQAENIPVDDLKAVTLDVWEQIDDSMPQRTFEVIRNDSGPINH</sequence>
<reference evidence="1 2" key="1">
    <citation type="submission" date="2014-10" db="EMBL/GenBank/DDBJ databases">
        <title>Draft genome of the hookworm Ancylostoma caninum.</title>
        <authorList>
            <person name="Mitreva M."/>
        </authorList>
    </citation>
    <scope>NUCLEOTIDE SEQUENCE [LARGE SCALE GENOMIC DNA]</scope>
    <source>
        <strain evidence="1 2">Baltimore</strain>
    </source>
</reference>
<dbReference type="AlphaFoldDB" id="A0A368G8U4"/>
<protein>
    <submittedName>
        <fullName evidence="1">Uncharacterized protein</fullName>
    </submittedName>
</protein>
<accession>A0A368G8U4</accession>
<keyword evidence="2" id="KW-1185">Reference proteome</keyword>
<organism evidence="1 2">
    <name type="scientific">Ancylostoma caninum</name>
    <name type="common">Dog hookworm</name>
    <dbReference type="NCBI Taxonomy" id="29170"/>
    <lineage>
        <taxon>Eukaryota</taxon>
        <taxon>Metazoa</taxon>
        <taxon>Ecdysozoa</taxon>
        <taxon>Nematoda</taxon>
        <taxon>Chromadorea</taxon>
        <taxon>Rhabditida</taxon>
        <taxon>Rhabditina</taxon>
        <taxon>Rhabditomorpha</taxon>
        <taxon>Strongyloidea</taxon>
        <taxon>Ancylostomatidae</taxon>
        <taxon>Ancylostomatinae</taxon>
        <taxon>Ancylostoma</taxon>
    </lineage>
</organism>
<dbReference type="GO" id="GO:0003676">
    <property type="term" value="F:nucleic acid binding"/>
    <property type="evidence" value="ECO:0007669"/>
    <property type="project" value="InterPro"/>
</dbReference>
<dbReference type="Proteomes" id="UP000252519">
    <property type="component" value="Unassembled WGS sequence"/>
</dbReference>